<dbReference type="SUPFAM" id="SSF69572">
    <property type="entry name" value="Activating enzymes of the ubiquitin-like proteins"/>
    <property type="match status" value="1"/>
</dbReference>
<dbReference type="RefSeq" id="WP_377403353.1">
    <property type="nucleotide sequence ID" value="NZ_JBHTFQ010000005.1"/>
</dbReference>
<dbReference type="CDD" id="cd00757">
    <property type="entry name" value="ThiF_MoeB_HesA_family"/>
    <property type="match status" value="1"/>
</dbReference>
<dbReference type="SUPFAM" id="SSF52821">
    <property type="entry name" value="Rhodanese/Cell cycle control phosphatase"/>
    <property type="match status" value="1"/>
</dbReference>
<dbReference type="PANTHER" id="PTHR10953">
    <property type="entry name" value="UBIQUITIN-ACTIVATING ENZYME E1"/>
    <property type="match status" value="1"/>
</dbReference>
<dbReference type="InterPro" id="IPR036873">
    <property type="entry name" value="Rhodanese-like_dom_sf"/>
</dbReference>
<dbReference type="Proteomes" id="UP001596516">
    <property type="component" value="Unassembled WGS sequence"/>
</dbReference>
<dbReference type="Gene3D" id="3.40.50.720">
    <property type="entry name" value="NAD(P)-binding Rossmann-like Domain"/>
    <property type="match status" value="1"/>
</dbReference>
<dbReference type="Pfam" id="PF00899">
    <property type="entry name" value="ThiF"/>
    <property type="match status" value="1"/>
</dbReference>
<name>A0ABW2UNY6_9RHOB</name>
<protein>
    <submittedName>
        <fullName evidence="2">ThiF family adenylyltransferase</fullName>
    </submittedName>
</protein>
<dbReference type="GO" id="GO:0016779">
    <property type="term" value="F:nucleotidyltransferase activity"/>
    <property type="evidence" value="ECO:0007669"/>
    <property type="project" value="UniProtKB-KW"/>
</dbReference>
<proteinExistence type="predicted"/>
<dbReference type="InterPro" id="IPR045886">
    <property type="entry name" value="ThiF/MoeB/HesA"/>
</dbReference>
<evidence type="ECO:0000259" key="1">
    <source>
        <dbReference type="Pfam" id="PF00899"/>
    </source>
</evidence>
<evidence type="ECO:0000313" key="3">
    <source>
        <dbReference type="Proteomes" id="UP001596516"/>
    </source>
</evidence>
<keyword evidence="2" id="KW-0808">Transferase</keyword>
<accession>A0ABW2UNY6</accession>
<dbReference type="InterPro" id="IPR035985">
    <property type="entry name" value="Ubiquitin-activating_enz"/>
</dbReference>
<feature type="domain" description="THIF-type NAD/FAD binding fold" evidence="1">
    <location>
        <begin position="4"/>
        <end position="228"/>
    </location>
</feature>
<comment type="caution">
    <text evidence="2">The sequence shown here is derived from an EMBL/GenBank/DDBJ whole genome shotgun (WGS) entry which is preliminary data.</text>
</comment>
<keyword evidence="2" id="KW-0548">Nucleotidyltransferase</keyword>
<sequence>MSRYARQAMLPEVGPSGQARLRAARVLVVGAGGLGAPVLPYLAGAGVGAITIVDPDRVELSNLHRQTLFRTADLGLPKAVAAQATLAALNPEITLRAEVRALDPASADALLSGQDLVLDCADSFAASYVASDACRDRGLPLISASALGLSGYAGGFCGGAPSLRAVFPDLPDRGATCASAGVLGPVVGVIGAVQAQMALSVLLGLAPSSLGQMVTFDAATWRMSGFRFDTAPEPAAGLRFVAPSQIRVEDLAVDLRQPEEGPLVVPWALRIAPQDIDADRLGLAPGQRLVLCCQSGLRAWRAGRALQDRLSNEIVLAALAEEIPR</sequence>
<dbReference type="PANTHER" id="PTHR10953:SF102">
    <property type="entry name" value="ADENYLYLTRANSFERASE AND SULFURTRANSFERASE MOCS3"/>
    <property type="match status" value="1"/>
</dbReference>
<reference evidence="3" key="1">
    <citation type="journal article" date="2019" name="Int. J. Syst. Evol. Microbiol.">
        <title>The Global Catalogue of Microorganisms (GCM) 10K type strain sequencing project: providing services to taxonomists for standard genome sequencing and annotation.</title>
        <authorList>
            <consortium name="The Broad Institute Genomics Platform"/>
            <consortium name="The Broad Institute Genome Sequencing Center for Infectious Disease"/>
            <person name="Wu L."/>
            <person name="Ma J."/>
        </authorList>
    </citation>
    <scope>NUCLEOTIDE SEQUENCE [LARGE SCALE GENOMIC DNA]</scope>
    <source>
        <strain evidence="3">CGMCC 1.12750</strain>
    </source>
</reference>
<dbReference type="InterPro" id="IPR000594">
    <property type="entry name" value="ThiF_NAD_FAD-bd"/>
</dbReference>
<evidence type="ECO:0000313" key="2">
    <source>
        <dbReference type="EMBL" id="MFC7704733.1"/>
    </source>
</evidence>
<gene>
    <name evidence="2" type="ORF">ACFQXB_11065</name>
</gene>
<keyword evidence="3" id="KW-1185">Reference proteome</keyword>
<dbReference type="EMBL" id="JBHTFQ010000005">
    <property type="protein sequence ID" value="MFC7704733.1"/>
    <property type="molecule type" value="Genomic_DNA"/>
</dbReference>
<organism evidence="2 3">
    <name type="scientific">Plastorhodobacter daqingensis</name>
    <dbReference type="NCBI Taxonomy" id="1387281"/>
    <lineage>
        <taxon>Bacteria</taxon>
        <taxon>Pseudomonadati</taxon>
        <taxon>Pseudomonadota</taxon>
        <taxon>Alphaproteobacteria</taxon>
        <taxon>Rhodobacterales</taxon>
        <taxon>Paracoccaceae</taxon>
        <taxon>Plastorhodobacter</taxon>
    </lineage>
</organism>